<dbReference type="PANTHER" id="PTHR46401">
    <property type="entry name" value="GLYCOSYLTRANSFERASE WBBK-RELATED"/>
    <property type="match status" value="1"/>
</dbReference>
<accession>A0A843R0C3</accession>
<dbReference type="EMBL" id="WHJL01000064">
    <property type="protein sequence ID" value="MPQ35535.1"/>
    <property type="molecule type" value="Genomic_DNA"/>
</dbReference>
<dbReference type="GO" id="GO:0009103">
    <property type="term" value="P:lipopolysaccharide biosynthetic process"/>
    <property type="evidence" value="ECO:0007669"/>
    <property type="project" value="TreeGrafter"/>
</dbReference>
<dbReference type="InterPro" id="IPR028098">
    <property type="entry name" value="Glyco_trans_4-like_N"/>
</dbReference>
<dbReference type="RefSeq" id="WP_152728869.1">
    <property type="nucleotide sequence ID" value="NZ_WHJL01000064.1"/>
</dbReference>
<dbReference type="Pfam" id="PF13439">
    <property type="entry name" value="Glyco_transf_4"/>
    <property type="match status" value="1"/>
</dbReference>
<feature type="domain" description="Glycosyltransferase subfamily 4-like N-terminal" evidence="3">
    <location>
        <begin position="15"/>
        <end position="164"/>
    </location>
</feature>
<dbReference type="Gene3D" id="3.40.50.2000">
    <property type="entry name" value="Glycogen Phosphorylase B"/>
    <property type="match status" value="2"/>
</dbReference>
<dbReference type="PANTHER" id="PTHR46401:SF2">
    <property type="entry name" value="GLYCOSYLTRANSFERASE WBBK-RELATED"/>
    <property type="match status" value="1"/>
</dbReference>
<sequence>MKILFTVSTYYPLADGVQTVTEYEAEELVNLGHDVTVVTEKRFGLSSDEIHNGVHIIRVDVSTKHTFFVGKKKEYRTLLIKLCSQIDCMINVCTQTATTELAFSILNQISCKKILYMHGMFDFKWHLNDVKSISSFLHKSWDSVRWWFHYKFSKKYIEKYDAIIHLHEMLNSSIFCKKHYNVKNYVVNNSANDSFFNDKNSFKNRENYAICVANYSPLKNQEFVLKAFYKAKTDISLVLIGSKKNEYYEKLCRLKKKLDHSYGERKVRLLYNIPRNEIADYVKGSTLYLFGSKIEMFPLSIVESMAAKIPFISTDVGIVRYFPGGRIIQSVTEMACWIDLLSQNNSVREFMGKSGYSYAIKKFSIENNVAKMNKILYEVTKQ</sequence>
<dbReference type="AlphaFoldDB" id="A0A843R0C3"/>
<gene>
    <name evidence="4" type="ORF">GC247_06500</name>
</gene>
<dbReference type="InterPro" id="IPR001296">
    <property type="entry name" value="Glyco_trans_1"/>
</dbReference>
<dbReference type="Proteomes" id="UP000466799">
    <property type="component" value="Unassembled WGS sequence"/>
</dbReference>
<feature type="domain" description="Glycosyl transferase family 1" evidence="2">
    <location>
        <begin position="197"/>
        <end position="320"/>
    </location>
</feature>
<protein>
    <submittedName>
        <fullName evidence="4">Glycosyltransferase</fullName>
    </submittedName>
</protein>
<reference evidence="4 5" key="1">
    <citation type="submission" date="2019-10" db="EMBL/GenBank/DDBJ databases">
        <title>Genome Sequencing and assembly of Lactobacillus fermentum I2, a lactic acid bacteria.</title>
        <authorList>
            <person name="Lopes L.S."/>
            <person name="Persinoti G.F."/>
            <person name="Riano-Pachon D.M."/>
            <person name="Labate C.A."/>
        </authorList>
    </citation>
    <scope>NUCLEOTIDE SEQUENCE [LARGE SCALE GENOMIC DNA]</scope>
    <source>
        <strain evidence="4 5">I2</strain>
    </source>
</reference>
<keyword evidence="1 4" id="KW-0808">Transferase</keyword>
<organism evidence="4 5">
    <name type="scientific">Limosilactobacillus fermentum</name>
    <name type="common">Lactobacillus fermentum</name>
    <dbReference type="NCBI Taxonomy" id="1613"/>
    <lineage>
        <taxon>Bacteria</taxon>
        <taxon>Bacillati</taxon>
        <taxon>Bacillota</taxon>
        <taxon>Bacilli</taxon>
        <taxon>Lactobacillales</taxon>
        <taxon>Lactobacillaceae</taxon>
        <taxon>Limosilactobacillus</taxon>
    </lineage>
</organism>
<name>A0A843R0C3_LIMFE</name>
<comment type="caution">
    <text evidence="4">The sequence shown here is derived from an EMBL/GenBank/DDBJ whole genome shotgun (WGS) entry which is preliminary data.</text>
</comment>
<dbReference type="CDD" id="cd03801">
    <property type="entry name" value="GT4_PimA-like"/>
    <property type="match status" value="1"/>
</dbReference>
<proteinExistence type="predicted"/>
<dbReference type="SUPFAM" id="SSF53756">
    <property type="entry name" value="UDP-Glycosyltransferase/glycogen phosphorylase"/>
    <property type="match status" value="1"/>
</dbReference>
<evidence type="ECO:0000259" key="3">
    <source>
        <dbReference type="Pfam" id="PF13439"/>
    </source>
</evidence>
<dbReference type="GO" id="GO:0016757">
    <property type="term" value="F:glycosyltransferase activity"/>
    <property type="evidence" value="ECO:0007669"/>
    <property type="project" value="InterPro"/>
</dbReference>
<evidence type="ECO:0000313" key="4">
    <source>
        <dbReference type="EMBL" id="MPQ35535.1"/>
    </source>
</evidence>
<evidence type="ECO:0000313" key="5">
    <source>
        <dbReference type="Proteomes" id="UP000466799"/>
    </source>
</evidence>
<dbReference type="Pfam" id="PF00534">
    <property type="entry name" value="Glycos_transf_1"/>
    <property type="match status" value="1"/>
</dbReference>
<evidence type="ECO:0000259" key="2">
    <source>
        <dbReference type="Pfam" id="PF00534"/>
    </source>
</evidence>
<evidence type="ECO:0000256" key="1">
    <source>
        <dbReference type="ARBA" id="ARBA00022679"/>
    </source>
</evidence>